<evidence type="ECO:0000256" key="1">
    <source>
        <dbReference type="SAM" id="MobiDB-lite"/>
    </source>
</evidence>
<keyword evidence="3" id="KW-1185">Reference proteome</keyword>
<evidence type="ECO:0000313" key="3">
    <source>
        <dbReference type="Proteomes" id="UP000266723"/>
    </source>
</evidence>
<gene>
    <name evidence="2" type="ORF">DY000_02054340</name>
</gene>
<accession>A0ABQ7A782</accession>
<dbReference type="EMBL" id="QGKV02002055">
    <property type="protein sequence ID" value="KAF3493471.1"/>
    <property type="molecule type" value="Genomic_DNA"/>
</dbReference>
<reference evidence="2 3" key="1">
    <citation type="journal article" date="2020" name="BMC Genomics">
        <title>Intraspecific diversification of the crop wild relative Brassica cretica Lam. using demographic model selection.</title>
        <authorList>
            <person name="Kioukis A."/>
            <person name="Michalopoulou V.A."/>
            <person name="Briers L."/>
            <person name="Pirintsos S."/>
            <person name="Studholme D.J."/>
            <person name="Pavlidis P."/>
            <person name="Sarris P.F."/>
        </authorList>
    </citation>
    <scope>NUCLEOTIDE SEQUENCE [LARGE SCALE GENOMIC DNA]</scope>
    <source>
        <strain evidence="3">cv. PFS-1207/04</strain>
    </source>
</reference>
<comment type="caution">
    <text evidence="2">The sequence shown here is derived from an EMBL/GenBank/DDBJ whole genome shotgun (WGS) entry which is preliminary data.</text>
</comment>
<dbReference type="Proteomes" id="UP000266723">
    <property type="component" value="Unassembled WGS sequence"/>
</dbReference>
<evidence type="ECO:0000313" key="2">
    <source>
        <dbReference type="EMBL" id="KAF3493471.1"/>
    </source>
</evidence>
<proteinExistence type="predicted"/>
<feature type="compositionally biased region" description="Basic and acidic residues" evidence="1">
    <location>
        <begin position="25"/>
        <end position="39"/>
    </location>
</feature>
<sequence>MRSSSLSSPFLVLQSTLYLPPEPNKPQDLRWNPPHERPDQSPSRLLHRTPSKTLTPFRQTLRQPPYQHQYYQSPSLPPPDTTISVGRRRVFRSSGRCSQGLPLILSGGDHSSDQSSSCDAQPGLPQAIHLRPRAKALCVSSEAEAAELETYSLQEIFV</sequence>
<organism evidence="2 3">
    <name type="scientific">Brassica cretica</name>
    <name type="common">Mustard</name>
    <dbReference type="NCBI Taxonomy" id="69181"/>
    <lineage>
        <taxon>Eukaryota</taxon>
        <taxon>Viridiplantae</taxon>
        <taxon>Streptophyta</taxon>
        <taxon>Embryophyta</taxon>
        <taxon>Tracheophyta</taxon>
        <taxon>Spermatophyta</taxon>
        <taxon>Magnoliopsida</taxon>
        <taxon>eudicotyledons</taxon>
        <taxon>Gunneridae</taxon>
        <taxon>Pentapetalae</taxon>
        <taxon>rosids</taxon>
        <taxon>malvids</taxon>
        <taxon>Brassicales</taxon>
        <taxon>Brassicaceae</taxon>
        <taxon>Brassiceae</taxon>
        <taxon>Brassica</taxon>
    </lineage>
</organism>
<protein>
    <submittedName>
        <fullName evidence="2">Uncharacterized protein</fullName>
    </submittedName>
</protein>
<name>A0ABQ7A782_BRACR</name>
<feature type="region of interest" description="Disordered" evidence="1">
    <location>
        <begin position="17"/>
        <end position="59"/>
    </location>
</feature>